<proteinExistence type="predicted"/>
<evidence type="ECO:0000313" key="1">
    <source>
        <dbReference type="EMBL" id="GFB29693.1"/>
    </source>
</evidence>
<organism evidence="1">
    <name type="scientific">Tanacetum cinerariifolium</name>
    <name type="common">Dalmatian daisy</name>
    <name type="synonym">Chrysanthemum cinerariifolium</name>
    <dbReference type="NCBI Taxonomy" id="118510"/>
    <lineage>
        <taxon>Eukaryota</taxon>
        <taxon>Viridiplantae</taxon>
        <taxon>Streptophyta</taxon>
        <taxon>Embryophyta</taxon>
        <taxon>Tracheophyta</taxon>
        <taxon>Spermatophyta</taxon>
        <taxon>Magnoliopsida</taxon>
        <taxon>eudicotyledons</taxon>
        <taxon>Gunneridae</taxon>
        <taxon>Pentapetalae</taxon>
        <taxon>asterids</taxon>
        <taxon>campanulids</taxon>
        <taxon>Asterales</taxon>
        <taxon>Asteraceae</taxon>
        <taxon>Asteroideae</taxon>
        <taxon>Anthemideae</taxon>
        <taxon>Anthemidinae</taxon>
        <taxon>Tanacetum</taxon>
    </lineage>
</organism>
<protein>
    <submittedName>
        <fullName evidence="1">Uncharacterized protein</fullName>
    </submittedName>
</protein>
<reference evidence="1" key="1">
    <citation type="journal article" date="2019" name="Sci. Rep.">
        <title>Draft genome of Tanacetum cinerariifolium, the natural source of mosquito coil.</title>
        <authorList>
            <person name="Yamashiro T."/>
            <person name="Shiraishi A."/>
            <person name="Satake H."/>
            <person name="Nakayama K."/>
        </authorList>
    </citation>
    <scope>NUCLEOTIDE SEQUENCE</scope>
</reference>
<dbReference type="AlphaFoldDB" id="A0A699L7U7"/>
<accession>A0A699L7U7</accession>
<dbReference type="EMBL" id="BKCJ010595773">
    <property type="protein sequence ID" value="GFB29693.1"/>
    <property type="molecule type" value="Genomic_DNA"/>
</dbReference>
<comment type="caution">
    <text evidence="1">The sequence shown here is derived from an EMBL/GenBank/DDBJ whole genome shotgun (WGS) entry which is preliminary data.</text>
</comment>
<sequence length="134" mass="15029">MRKDEGIEQCSIEVSDENCNKGKETKVNDGIVSEMKVNLENDKVEKVSDIEQVHRNQFVDDNVGNNCGNISAENKQSKHVEIKVVLKSNTYVGVTVKNQTEYDKKLIKIPTEIDCSGNEVVVFDEVLVVEGSKR</sequence>
<name>A0A699L7U7_TANCI</name>
<gene>
    <name evidence="1" type="ORF">Tci_701664</name>
</gene>